<dbReference type="InterPro" id="IPR011712">
    <property type="entry name" value="Sig_transdc_His_kin_sub3_dim/P"/>
</dbReference>
<keyword evidence="2 6" id="KW-0418">Kinase</keyword>
<keyword evidence="4" id="KW-0472">Membrane</keyword>
<keyword evidence="4" id="KW-0812">Transmembrane</keyword>
<dbReference type="PANTHER" id="PTHR24421">
    <property type="entry name" value="NITRATE/NITRITE SENSOR PROTEIN NARX-RELATED"/>
    <property type="match status" value="1"/>
</dbReference>
<dbReference type="PIRSF" id="PIRSF037434">
    <property type="entry name" value="STHK_ChrS"/>
    <property type="match status" value="1"/>
</dbReference>
<feature type="transmembrane region" description="Helical" evidence="4">
    <location>
        <begin position="15"/>
        <end position="34"/>
    </location>
</feature>
<dbReference type="SMART" id="SM00387">
    <property type="entry name" value="HATPase_c"/>
    <property type="match status" value="1"/>
</dbReference>
<dbReference type="CDD" id="cd16917">
    <property type="entry name" value="HATPase_UhpB-NarQ-NarX-like"/>
    <property type="match status" value="1"/>
</dbReference>
<name>A0A2M9D5F9_9MICO</name>
<dbReference type="RefSeq" id="WP_100387685.1">
    <property type="nucleotide sequence ID" value="NZ_BMZU01000001.1"/>
</dbReference>
<dbReference type="EMBL" id="PGFH01000001">
    <property type="protein sequence ID" value="PJJ80951.1"/>
    <property type="molecule type" value="Genomic_DNA"/>
</dbReference>
<dbReference type="InterPro" id="IPR050482">
    <property type="entry name" value="Sensor_HK_TwoCompSys"/>
</dbReference>
<organism evidence="6 7">
    <name type="scientific">Salinibacterium amurskyense</name>
    <dbReference type="NCBI Taxonomy" id="205941"/>
    <lineage>
        <taxon>Bacteria</taxon>
        <taxon>Bacillati</taxon>
        <taxon>Actinomycetota</taxon>
        <taxon>Actinomycetes</taxon>
        <taxon>Micrococcales</taxon>
        <taxon>Microbacteriaceae</taxon>
        <taxon>Salinibacterium</taxon>
    </lineage>
</organism>
<evidence type="ECO:0000259" key="5">
    <source>
        <dbReference type="PROSITE" id="PS50109"/>
    </source>
</evidence>
<feature type="transmembrane region" description="Helical" evidence="4">
    <location>
        <begin position="87"/>
        <end position="109"/>
    </location>
</feature>
<evidence type="ECO:0000256" key="1">
    <source>
        <dbReference type="ARBA" id="ARBA00022679"/>
    </source>
</evidence>
<dbReference type="AlphaFoldDB" id="A0A2M9D5F9"/>
<feature type="domain" description="Histidine kinase" evidence="5">
    <location>
        <begin position="303"/>
        <end position="398"/>
    </location>
</feature>
<reference evidence="6 7" key="1">
    <citation type="submission" date="2017-11" db="EMBL/GenBank/DDBJ databases">
        <title>Genomic Encyclopedia of Archaeal and Bacterial Type Strains, Phase II (KMG-II): From Individual Species to Whole Genera.</title>
        <authorList>
            <person name="Goeker M."/>
        </authorList>
    </citation>
    <scope>NUCLEOTIDE SEQUENCE [LARGE SCALE GENOMIC DNA]</scope>
    <source>
        <strain evidence="6 7">DSM 16400</strain>
    </source>
</reference>
<dbReference type="PANTHER" id="PTHR24421:SF62">
    <property type="entry name" value="SENSORY TRANSDUCTION HISTIDINE KINASE"/>
    <property type="match status" value="1"/>
</dbReference>
<dbReference type="InterPro" id="IPR005467">
    <property type="entry name" value="His_kinase_dom"/>
</dbReference>
<dbReference type="InterPro" id="IPR036890">
    <property type="entry name" value="HATPase_C_sf"/>
</dbReference>
<feature type="transmembrane region" description="Helical" evidence="4">
    <location>
        <begin position="41"/>
        <end position="61"/>
    </location>
</feature>
<dbReference type="InterPro" id="IPR003594">
    <property type="entry name" value="HATPase_dom"/>
</dbReference>
<protein>
    <submittedName>
        <fullName evidence="6">Signal transduction histidine kinase</fullName>
    </submittedName>
</protein>
<dbReference type="OrthoDB" id="144293at2"/>
<keyword evidence="7" id="KW-1185">Reference proteome</keyword>
<comment type="caution">
    <text evidence="6">The sequence shown here is derived from an EMBL/GenBank/DDBJ whole genome shotgun (WGS) entry which is preliminary data.</text>
</comment>
<dbReference type="Gene3D" id="3.30.565.10">
    <property type="entry name" value="Histidine kinase-like ATPase, C-terminal domain"/>
    <property type="match status" value="1"/>
</dbReference>
<evidence type="ECO:0000256" key="3">
    <source>
        <dbReference type="ARBA" id="ARBA00023012"/>
    </source>
</evidence>
<dbReference type="InterPro" id="IPR017205">
    <property type="entry name" value="Sig_transdc_His_kinase_ChrS"/>
</dbReference>
<proteinExistence type="predicted"/>
<evidence type="ECO:0000256" key="2">
    <source>
        <dbReference type="ARBA" id="ARBA00022777"/>
    </source>
</evidence>
<keyword evidence="1" id="KW-0808">Transferase</keyword>
<dbReference type="PROSITE" id="PS50109">
    <property type="entry name" value="HIS_KIN"/>
    <property type="match status" value="1"/>
</dbReference>
<gene>
    <name evidence="6" type="ORF">CLV85_0118</name>
</gene>
<evidence type="ECO:0000313" key="6">
    <source>
        <dbReference type="EMBL" id="PJJ80951.1"/>
    </source>
</evidence>
<dbReference type="Pfam" id="PF02518">
    <property type="entry name" value="HATPase_c"/>
    <property type="match status" value="1"/>
</dbReference>
<dbReference type="Pfam" id="PF07730">
    <property type="entry name" value="HisKA_3"/>
    <property type="match status" value="1"/>
</dbReference>
<keyword evidence="4" id="KW-1133">Transmembrane helix</keyword>
<sequence>MSHTALTPVFVGLRTSLHILFVALTVLVVVRALVESNPYTVAVVVLAVVLLATYGFGGYLARHAMSSGASAQSATAYVWALVLSAEWLVLVWLSPDAAYLVFPLFFLYLHLLPRGWRTLAVLGSTLLAIAALGLHSEWTVGGVVGPLVGAGVAIVIGLGYKSLAAEAAERELLVKQLLETRDQLAQTERESGVLAERARLAREIHDTVAQGLSSIQMLLHAAERADPDAAGLEHVRLARETAAANLADTRNFIRELAPAALVDQGIGAALRRLADTQWQSPEREVRVRVADALDLPMPVQTALLRIAQGAMANVVQHSEATQATISIERDRSHVRLTIADNGRGFDPAVVEDASARGFSDSFGLTATRERVEQLDGALTVESQAGEGTTVMVDLTVAPRAVAGSAADATESEERA</sequence>
<keyword evidence="3" id="KW-0902">Two-component regulatory system</keyword>
<dbReference type="Gene3D" id="1.20.5.1930">
    <property type="match status" value="1"/>
</dbReference>
<evidence type="ECO:0000256" key="4">
    <source>
        <dbReference type="SAM" id="Phobius"/>
    </source>
</evidence>
<dbReference type="Proteomes" id="UP000231742">
    <property type="component" value="Unassembled WGS sequence"/>
</dbReference>
<dbReference type="SUPFAM" id="SSF55874">
    <property type="entry name" value="ATPase domain of HSP90 chaperone/DNA topoisomerase II/histidine kinase"/>
    <property type="match status" value="1"/>
</dbReference>
<accession>A0A2M9D5F9</accession>
<dbReference type="GO" id="GO:0046983">
    <property type="term" value="F:protein dimerization activity"/>
    <property type="evidence" value="ECO:0007669"/>
    <property type="project" value="InterPro"/>
</dbReference>
<dbReference type="GO" id="GO:0000155">
    <property type="term" value="F:phosphorelay sensor kinase activity"/>
    <property type="evidence" value="ECO:0007669"/>
    <property type="project" value="InterPro"/>
</dbReference>
<dbReference type="GO" id="GO:0016020">
    <property type="term" value="C:membrane"/>
    <property type="evidence" value="ECO:0007669"/>
    <property type="project" value="InterPro"/>
</dbReference>
<feature type="transmembrane region" description="Helical" evidence="4">
    <location>
        <begin position="140"/>
        <end position="160"/>
    </location>
</feature>
<evidence type="ECO:0000313" key="7">
    <source>
        <dbReference type="Proteomes" id="UP000231742"/>
    </source>
</evidence>
<feature type="transmembrane region" description="Helical" evidence="4">
    <location>
        <begin position="116"/>
        <end position="134"/>
    </location>
</feature>